<dbReference type="PRINTS" id="PR01727">
    <property type="entry name" value="DNABINDINGHU"/>
</dbReference>
<evidence type="ECO:0000313" key="5">
    <source>
        <dbReference type="EMBL" id="CUO34793.1"/>
    </source>
</evidence>
<dbReference type="InterPro" id="IPR000119">
    <property type="entry name" value="Hist_DNA-bd"/>
</dbReference>
<name>A0A174EAX2_9CLOT</name>
<dbReference type="GO" id="GO:0042802">
    <property type="term" value="F:identical protein binding"/>
    <property type="evidence" value="ECO:0007669"/>
    <property type="project" value="UniProtKB-ARBA"/>
</dbReference>
<dbReference type="Gene3D" id="4.10.520.10">
    <property type="entry name" value="IHF-like DNA-binding proteins"/>
    <property type="match status" value="1"/>
</dbReference>
<dbReference type="RefSeq" id="WP_032116936.1">
    <property type="nucleotide sequence ID" value="NZ_CABIXQ010000008.1"/>
</dbReference>
<comment type="similarity">
    <text evidence="1 4">Belongs to the bacterial histone-like protein family.</text>
</comment>
<dbReference type="SUPFAM" id="SSF47729">
    <property type="entry name" value="IHF-like DNA-binding proteins"/>
    <property type="match status" value="1"/>
</dbReference>
<dbReference type="AlphaFoldDB" id="A0A174EAX2"/>
<dbReference type="GO" id="GO:1990178">
    <property type="term" value="C:HU-DNA complex"/>
    <property type="evidence" value="ECO:0007669"/>
    <property type="project" value="UniProtKB-ARBA"/>
</dbReference>
<dbReference type="CDD" id="cd13831">
    <property type="entry name" value="HU"/>
    <property type="match status" value="1"/>
</dbReference>
<dbReference type="GO" id="GO:0005829">
    <property type="term" value="C:cytosol"/>
    <property type="evidence" value="ECO:0007669"/>
    <property type="project" value="UniProtKB-ARBA"/>
</dbReference>
<dbReference type="PANTHER" id="PTHR33175">
    <property type="entry name" value="DNA-BINDING PROTEIN HU"/>
    <property type="match status" value="1"/>
</dbReference>
<dbReference type="Pfam" id="PF00216">
    <property type="entry name" value="Bac_DNA_binding"/>
    <property type="match status" value="1"/>
</dbReference>
<evidence type="ECO:0000256" key="3">
    <source>
        <dbReference type="ARBA" id="ARBA00023125"/>
    </source>
</evidence>
<reference evidence="5 6" key="1">
    <citation type="submission" date="2015-09" db="EMBL/GenBank/DDBJ databases">
        <authorList>
            <consortium name="Pathogen Informatics"/>
        </authorList>
    </citation>
    <scope>NUCLEOTIDE SEQUENCE [LARGE SCALE GENOMIC DNA]</scope>
    <source>
        <strain evidence="5 6">2789STDY5834856</strain>
    </source>
</reference>
<evidence type="ECO:0000256" key="2">
    <source>
        <dbReference type="ARBA" id="ARBA00023067"/>
    </source>
</evidence>
<dbReference type="Proteomes" id="UP000095594">
    <property type="component" value="Unassembled WGS sequence"/>
</dbReference>
<proteinExistence type="inferred from homology"/>
<dbReference type="GO" id="GO:0003677">
    <property type="term" value="F:DNA binding"/>
    <property type="evidence" value="ECO:0007669"/>
    <property type="project" value="UniProtKB-KW"/>
</dbReference>
<sequence>MNKAELITKMAEKSQLTKKDAETALKAFVESVQEALENGEKVQLVGFGTFETRERAAREGRNPRTKEVISIPASVVPVFKAGKEFKEKVNK</sequence>
<evidence type="ECO:0000256" key="4">
    <source>
        <dbReference type="RuleBase" id="RU003939"/>
    </source>
</evidence>
<dbReference type="GO" id="GO:1990103">
    <property type="term" value="C:DnaA-HU complex"/>
    <property type="evidence" value="ECO:0007669"/>
    <property type="project" value="UniProtKB-ARBA"/>
</dbReference>
<evidence type="ECO:0000256" key="1">
    <source>
        <dbReference type="ARBA" id="ARBA00010529"/>
    </source>
</evidence>
<accession>A0A174EAX2</accession>
<dbReference type="EMBL" id="CYZX01000008">
    <property type="protein sequence ID" value="CUO34793.1"/>
    <property type="molecule type" value="Genomic_DNA"/>
</dbReference>
<dbReference type="PROSITE" id="PS00045">
    <property type="entry name" value="HISTONE_LIKE"/>
    <property type="match status" value="1"/>
</dbReference>
<evidence type="ECO:0000313" key="6">
    <source>
        <dbReference type="Proteomes" id="UP000095594"/>
    </source>
</evidence>
<dbReference type="GO" id="GO:0010467">
    <property type="term" value="P:gene expression"/>
    <property type="evidence" value="ECO:0007669"/>
    <property type="project" value="UniProtKB-ARBA"/>
</dbReference>
<dbReference type="SMART" id="SM00411">
    <property type="entry name" value="BHL"/>
    <property type="match status" value="1"/>
</dbReference>
<keyword evidence="3 5" id="KW-0238">DNA-binding</keyword>
<dbReference type="InterPro" id="IPR010992">
    <property type="entry name" value="IHF-like_DNA-bd_dom_sf"/>
</dbReference>
<dbReference type="PANTHER" id="PTHR33175:SF3">
    <property type="entry name" value="DNA-BINDING PROTEIN HU-BETA"/>
    <property type="match status" value="1"/>
</dbReference>
<gene>
    <name evidence="5" type="primary">hup</name>
    <name evidence="5" type="ORF">ERS852471_01398</name>
</gene>
<organism evidence="5 6">
    <name type="scientific">Clostridium disporicum</name>
    <dbReference type="NCBI Taxonomy" id="84024"/>
    <lineage>
        <taxon>Bacteria</taxon>
        <taxon>Bacillati</taxon>
        <taxon>Bacillota</taxon>
        <taxon>Clostridia</taxon>
        <taxon>Eubacteriales</taxon>
        <taxon>Clostridiaceae</taxon>
        <taxon>Clostridium</taxon>
    </lineage>
</organism>
<protein>
    <submittedName>
        <fullName evidence="5">DNA-binding protein HU</fullName>
    </submittedName>
</protein>
<dbReference type="FunFam" id="4.10.520.10:FF:000001">
    <property type="entry name" value="DNA-binding protein HU"/>
    <property type="match status" value="1"/>
</dbReference>
<dbReference type="InterPro" id="IPR020816">
    <property type="entry name" value="Histone-like_DNA-bd_CS"/>
</dbReference>
<dbReference type="GO" id="GO:0030527">
    <property type="term" value="F:structural constituent of chromatin"/>
    <property type="evidence" value="ECO:0007669"/>
    <property type="project" value="InterPro"/>
</dbReference>
<dbReference type="GO" id="GO:0030261">
    <property type="term" value="P:chromosome condensation"/>
    <property type="evidence" value="ECO:0007669"/>
    <property type="project" value="UniProtKB-KW"/>
</dbReference>
<dbReference type="GO" id="GO:0006270">
    <property type="term" value="P:DNA replication initiation"/>
    <property type="evidence" value="ECO:0007669"/>
    <property type="project" value="UniProtKB-ARBA"/>
</dbReference>
<keyword evidence="2" id="KW-0226">DNA condensation</keyword>
<dbReference type="OrthoDB" id="9799835at2"/>